<dbReference type="Proteomes" id="UP000299102">
    <property type="component" value="Unassembled WGS sequence"/>
</dbReference>
<dbReference type="EMBL" id="BGZK01000156">
    <property type="protein sequence ID" value="GBP24040.1"/>
    <property type="molecule type" value="Genomic_DNA"/>
</dbReference>
<dbReference type="AlphaFoldDB" id="A0A4C1UD37"/>
<evidence type="ECO:0000313" key="2">
    <source>
        <dbReference type="Proteomes" id="UP000299102"/>
    </source>
</evidence>
<sequence>MERFPVLASLFYRLFPGGAPERPYRLPQILCDMEVPSATRLCREACGRRTVCSLHFFSEALSGSIDFLRAREGFTDVELLQRAPKRVSVGAMSWRAGGGHLGRGTKRDQYREVLRVHVV</sequence>
<proteinExistence type="predicted"/>
<comment type="caution">
    <text evidence="1">The sequence shown here is derived from an EMBL/GenBank/DDBJ whole genome shotgun (WGS) entry which is preliminary data.</text>
</comment>
<name>A0A4C1UD37_EUMVA</name>
<reference evidence="1 2" key="1">
    <citation type="journal article" date="2019" name="Commun. Biol.">
        <title>The bagworm genome reveals a unique fibroin gene that provides high tensile strength.</title>
        <authorList>
            <person name="Kono N."/>
            <person name="Nakamura H."/>
            <person name="Ohtoshi R."/>
            <person name="Tomita M."/>
            <person name="Numata K."/>
            <person name="Arakawa K."/>
        </authorList>
    </citation>
    <scope>NUCLEOTIDE SEQUENCE [LARGE SCALE GENOMIC DNA]</scope>
</reference>
<keyword evidence="2" id="KW-1185">Reference proteome</keyword>
<accession>A0A4C1UD37</accession>
<gene>
    <name evidence="1" type="ORF">EVAR_10141_1</name>
</gene>
<organism evidence="1 2">
    <name type="scientific">Eumeta variegata</name>
    <name type="common">Bagworm moth</name>
    <name type="synonym">Eumeta japonica</name>
    <dbReference type="NCBI Taxonomy" id="151549"/>
    <lineage>
        <taxon>Eukaryota</taxon>
        <taxon>Metazoa</taxon>
        <taxon>Ecdysozoa</taxon>
        <taxon>Arthropoda</taxon>
        <taxon>Hexapoda</taxon>
        <taxon>Insecta</taxon>
        <taxon>Pterygota</taxon>
        <taxon>Neoptera</taxon>
        <taxon>Endopterygota</taxon>
        <taxon>Lepidoptera</taxon>
        <taxon>Glossata</taxon>
        <taxon>Ditrysia</taxon>
        <taxon>Tineoidea</taxon>
        <taxon>Psychidae</taxon>
        <taxon>Oiketicinae</taxon>
        <taxon>Eumeta</taxon>
    </lineage>
</organism>
<evidence type="ECO:0000313" key="1">
    <source>
        <dbReference type="EMBL" id="GBP24040.1"/>
    </source>
</evidence>
<protein>
    <submittedName>
        <fullName evidence="1">Uncharacterized protein</fullName>
    </submittedName>
</protein>